<keyword evidence="6 10" id="KW-0103">Bromodomain</keyword>
<accession>A0ABD2I1B2</accession>
<dbReference type="InterPro" id="IPR010303">
    <property type="entry name" value="RING_CBP-p300"/>
</dbReference>
<dbReference type="Pfam" id="PF00439">
    <property type="entry name" value="Bromodomain"/>
    <property type="match status" value="1"/>
</dbReference>
<evidence type="ECO:0000259" key="12">
    <source>
        <dbReference type="PROSITE" id="PS50014"/>
    </source>
</evidence>
<keyword evidence="8" id="KW-0539">Nucleus</keyword>
<dbReference type="SMART" id="SM00297">
    <property type="entry name" value="BROMO"/>
    <property type="match status" value="1"/>
</dbReference>
<evidence type="ECO:0000256" key="8">
    <source>
        <dbReference type="ARBA" id="ARBA00023242"/>
    </source>
</evidence>
<dbReference type="Gene3D" id="1.10.246.20">
    <property type="entry name" value="Coactivator CBP, KIX domain"/>
    <property type="match status" value="1"/>
</dbReference>
<proteinExistence type="predicted"/>
<dbReference type="PRINTS" id="PR00503">
    <property type="entry name" value="BROMODOMAIN"/>
</dbReference>
<feature type="region of interest" description="Disordered" evidence="11">
    <location>
        <begin position="205"/>
        <end position="262"/>
    </location>
</feature>
<feature type="region of interest" description="Disordered" evidence="11">
    <location>
        <begin position="18"/>
        <end position="66"/>
    </location>
</feature>
<evidence type="ECO:0000256" key="6">
    <source>
        <dbReference type="ARBA" id="ARBA00023117"/>
    </source>
</evidence>
<dbReference type="InterPro" id="IPR036427">
    <property type="entry name" value="Bromodomain-like_sf"/>
</dbReference>
<evidence type="ECO:0000313" key="15">
    <source>
        <dbReference type="Proteomes" id="UP001620645"/>
    </source>
</evidence>
<feature type="compositionally biased region" description="Basic and acidic residues" evidence="11">
    <location>
        <begin position="360"/>
        <end position="371"/>
    </location>
</feature>
<dbReference type="Pfam" id="PF02172">
    <property type="entry name" value="KIX"/>
    <property type="match status" value="1"/>
</dbReference>
<comment type="subcellular location">
    <subcellularLocation>
        <location evidence="1">Nucleus</location>
    </subcellularLocation>
</comment>
<dbReference type="Pfam" id="PF06001">
    <property type="entry name" value="RING_CBP-p300"/>
    <property type="match status" value="1"/>
</dbReference>
<evidence type="ECO:0000256" key="4">
    <source>
        <dbReference type="ARBA" id="ARBA00022853"/>
    </source>
</evidence>
<reference evidence="14 15" key="1">
    <citation type="submission" date="2024-10" db="EMBL/GenBank/DDBJ databases">
        <authorList>
            <person name="Kim D."/>
        </authorList>
    </citation>
    <scope>NUCLEOTIDE SEQUENCE [LARGE SCALE GENOMIC DNA]</scope>
    <source>
        <strain evidence="14">Taebaek</strain>
    </source>
</reference>
<keyword evidence="5" id="KW-0805">Transcription regulation</keyword>
<dbReference type="PANTHER" id="PTHR13808">
    <property type="entry name" value="CBP/P300-RELATED"/>
    <property type="match status" value="1"/>
</dbReference>
<dbReference type="PROSITE" id="PS50014">
    <property type="entry name" value="BROMODOMAIN_2"/>
    <property type="match status" value="1"/>
</dbReference>
<dbReference type="InterPro" id="IPR013178">
    <property type="entry name" value="Histone_AcTrfase_Rtt109/CBP"/>
</dbReference>
<dbReference type="GO" id="GO:0005634">
    <property type="term" value="C:nucleus"/>
    <property type="evidence" value="ECO:0007669"/>
    <property type="project" value="UniProtKB-SubCell"/>
</dbReference>
<evidence type="ECO:0000259" key="13">
    <source>
        <dbReference type="PROSITE" id="PS50952"/>
    </source>
</evidence>
<comment type="caution">
    <text evidence="14">The sequence shown here is derived from an EMBL/GenBank/DDBJ whole genome shotgun (WGS) entry which is preliminary data.</text>
</comment>
<dbReference type="Proteomes" id="UP001620645">
    <property type="component" value="Unassembled WGS sequence"/>
</dbReference>
<evidence type="ECO:0000313" key="14">
    <source>
        <dbReference type="EMBL" id="KAL3070935.1"/>
    </source>
</evidence>
<dbReference type="InterPro" id="IPR001487">
    <property type="entry name" value="Bromodomain"/>
</dbReference>
<dbReference type="EMBL" id="JBICCN010000402">
    <property type="protein sequence ID" value="KAL3070935.1"/>
    <property type="molecule type" value="Genomic_DNA"/>
</dbReference>
<dbReference type="InterPro" id="IPR038547">
    <property type="entry name" value="RING_CBP-p300_sf"/>
</dbReference>
<gene>
    <name evidence="14" type="ORF">niasHS_017060</name>
</gene>
<evidence type="ECO:0000256" key="1">
    <source>
        <dbReference type="ARBA" id="ARBA00004123"/>
    </source>
</evidence>
<keyword evidence="4" id="KW-0156">Chromatin regulator</keyword>
<name>A0ABD2I1B2_HETSC</name>
<dbReference type="SUPFAM" id="SSF47370">
    <property type="entry name" value="Bromodomain"/>
    <property type="match status" value="1"/>
</dbReference>
<dbReference type="Gene3D" id="1.20.920.10">
    <property type="entry name" value="Bromodomain-like"/>
    <property type="match status" value="1"/>
</dbReference>
<keyword evidence="7" id="KW-0804">Transcription</keyword>
<keyword evidence="3" id="KW-0808">Transferase</keyword>
<dbReference type="InterPro" id="IPR036529">
    <property type="entry name" value="KIX_dom_sf"/>
</dbReference>
<keyword evidence="15" id="KW-1185">Reference proteome</keyword>
<evidence type="ECO:0000256" key="11">
    <source>
        <dbReference type="SAM" id="MobiDB-lite"/>
    </source>
</evidence>
<protein>
    <recommendedName>
        <fullName evidence="2">histone acetyltransferase</fullName>
        <ecNumber evidence="2">2.3.1.48</ecNumber>
    </recommendedName>
</protein>
<feature type="domain" description="KIX" evidence="13">
    <location>
        <begin position="122"/>
        <end position="199"/>
    </location>
</feature>
<evidence type="ECO:0000256" key="2">
    <source>
        <dbReference type="ARBA" id="ARBA00013184"/>
    </source>
</evidence>
<dbReference type="GO" id="GO:0004402">
    <property type="term" value="F:histone acetyltransferase activity"/>
    <property type="evidence" value="ECO:0007669"/>
    <property type="project" value="UniProtKB-ARBA"/>
</dbReference>
<feature type="compositionally biased region" description="Low complexity" evidence="11">
    <location>
        <begin position="209"/>
        <end position="228"/>
    </location>
</feature>
<evidence type="ECO:0000256" key="5">
    <source>
        <dbReference type="ARBA" id="ARBA00023015"/>
    </source>
</evidence>
<feature type="compositionally biased region" description="Low complexity" evidence="11">
    <location>
        <begin position="18"/>
        <end position="38"/>
    </location>
</feature>
<organism evidence="14 15">
    <name type="scientific">Heterodera schachtii</name>
    <name type="common">Sugarbeet cyst nematode worm</name>
    <name type="synonym">Tylenchus schachtii</name>
    <dbReference type="NCBI Taxonomy" id="97005"/>
    <lineage>
        <taxon>Eukaryota</taxon>
        <taxon>Metazoa</taxon>
        <taxon>Ecdysozoa</taxon>
        <taxon>Nematoda</taxon>
        <taxon>Chromadorea</taxon>
        <taxon>Rhabditida</taxon>
        <taxon>Tylenchina</taxon>
        <taxon>Tylenchomorpha</taxon>
        <taxon>Tylenchoidea</taxon>
        <taxon>Heteroderidae</taxon>
        <taxon>Heteroderinae</taxon>
        <taxon>Heterodera</taxon>
    </lineage>
</organism>
<dbReference type="PANTHER" id="PTHR13808:SF1">
    <property type="entry name" value="HISTONE ACETYLTRANSFERASE"/>
    <property type="match status" value="1"/>
</dbReference>
<comment type="catalytic activity">
    <reaction evidence="9">
        <text>L-lysyl-[protein] + acetyl-CoA = N(6)-acetyl-L-lysyl-[protein] + CoA + H(+)</text>
        <dbReference type="Rhea" id="RHEA:45948"/>
        <dbReference type="Rhea" id="RHEA-COMP:9752"/>
        <dbReference type="Rhea" id="RHEA-COMP:10731"/>
        <dbReference type="ChEBI" id="CHEBI:15378"/>
        <dbReference type="ChEBI" id="CHEBI:29969"/>
        <dbReference type="ChEBI" id="CHEBI:57287"/>
        <dbReference type="ChEBI" id="CHEBI:57288"/>
        <dbReference type="ChEBI" id="CHEBI:61930"/>
        <dbReference type="EC" id="2.3.1.48"/>
    </reaction>
</comment>
<dbReference type="SUPFAM" id="SSF47040">
    <property type="entry name" value="Kix domain of CBP (creb binding protein)"/>
    <property type="match status" value="1"/>
</dbReference>
<dbReference type="InterPro" id="IPR003101">
    <property type="entry name" value="KIX_dom"/>
</dbReference>
<evidence type="ECO:0000256" key="3">
    <source>
        <dbReference type="ARBA" id="ARBA00022679"/>
    </source>
</evidence>
<feature type="region of interest" description="Disordered" evidence="11">
    <location>
        <begin position="339"/>
        <end position="385"/>
    </location>
</feature>
<evidence type="ECO:0000256" key="7">
    <source>
        <dbReference type="ARBA" id="ARBA00023163"/>
    </source>
</evidence>
<evidence type="ECO:0000256" key="10">
    <source>
        <dbReference type="PROSITE-ProRule" id="PRU00035"/>
    </source>
</evidence>
<feature type="compositionally biased region" description="Low complexity" evidence="11">
    <location>
        <begin position="243"/>
        <end position="262"/>
    </location>
</feature>
<feature type="compositionally biased region" description="Low complexity" evidence="11">
    <location>
        <begin position="339"/>
        <end position="349"/>
    </location>
</feature>
<sequence length="581" mass="64255">MLSAVGFPSVTLPQQTIQGAIGQQQPSSSASTCSGPSSVGMNNTSTGPVPFGSPPSTSSAVNNLLDGYTPNTNPFLSINPPNRVGQSPHQMGVGAPSQMVTVVGFGTSGDPLPPPEPPSQPRDLARLHHARFAQPFGWQAGQGLSFLTPTRRLPVTNAFATCSLTHAKWRKTCFEAANDKEAYYHMLAEKIYKIQKELQEKKNRRLNEQQQLAQQQQLQGKSDQQQSLFDDSGAGLSHQLNAMGMPMSGPGSSSQQQFGAVQQQMPFSNKDIKQEYREQQPQMLNFVDAAASAPSASSGAVPPLKTHQNGGVSATEYLHIDAEHFGRWQFRRIAGSKATTTSSSSASGGLFPPNASTTGETRRSTTPKDVKPSTSTAPTVQEPIVRDPKVFEANELRQHLVPVWNQLMQFEPACIPFRYPVDPEQLNIPDYFDIIKNPMDLQTIKANLDQGKYKNPWEFCEHMWLMFENAWLYNRKNTKIHKWCTQLSELFVEEINPVMRRMGYCCGQKLSFTPLVQFCFGITKNNAACVIARDQPYFMYESSSTGFGVTVAERYIYCVKCFEALPDEGINLNENTPDPPK</sequence>
<dbReference type="Gene3D" id="2.10.110.40">
    <property type="match status" value="1"/>
</dbReference>
<dbReference type="AlphaFoldDB" id="A0ABD2I1B2"/>
<dbReference type="EC" id="2.3.1.48" evidence="2"/>
<dbReference type="PROSITE" id="PS50952">
    <property type="entry name" value="KIX"/>
    <property type="match status" value="1"/>
</dbReference>
<evidence type="ECO:0000256" key="9">
    <source>
        <dbReference type="ARBA" id="ARBA00048017"/>
    </source>
</evidence>
<feature type="domain" description="Bromo" evidence="12">
    <location>
        <begin position="409"/>
        <end position="481"/>
    </location>
</feature>